<proteinExistence type="predicted"/>
<evidence type="ECO:0000259" key="1">
    <source>
        <dbReference type="Pfam" id="PF00696"/>
    </source>
</evidence>
<dbReference type="Proteomes" id="UP000216446">
    <property type="component" value="Unassembled WGS sequence"/>
</dbReference>
<dbReference type="EMBL" id="MQWB01000001">
    <property type="protein sequence ID" value="OZC02986.1"/>
    <property type="molecule type" value="Genomic_DNA"/>
</dbReference>
<dbReference type="Gene3D" id="3.40.1160.10">
    <property type="entry name" value="Acetylglutamate kinase-like"/>
    <property type="match status" value="1"/>
</dbReference>
<dbReference type="InterPro" id="IPR036393">
    <property type="entry name" value="AceGlu_kinase-like_sf"/>
</dbReference>
<protein>
    <recommendedName>
        <fullName evidence="1">Aspartate/glutamate/uridylate kinase domain-containing protein</fullName>
    </recommendedName>
</protein>
<evidence type="ECO:0000313" key="2">
    <source>
        <dbReference type="EMBL" id="OZC02986.1"/>
    </source>
</evidence>
<reference evidence="2 3" key="1">
    <citation type="submission" date="2016-11" db="EMBL/GenBank/DDBJ databases">
        <title>Study of marine rhodopsin-containing bacteria.</title>
        <authorList>
            <person name="Yoshizawa S."/>
            <person name="Kumagai Y."/>
            <person name="Kogure K."/>
        </authorList>
    </citation>
    <scope>NUCLEOTIDE SEQUENCE [LARGE SCALE GENOMIC DNA]</scope>
    <source>
        <strain evidence="2 3">SG-29</strain>
    </source>
</reference>
<keyword evidence="3" id="KW-1185">Reference proteome</keyword>
<dbReference type="RefSeq" id="WP_094547813.1">
    <property type="nucleotide sequence ID" value="NZ_MQWB01000001.1"/>
</dbReference>
<comment type="caution">
    <text evidence="2">The sequence shown here is derived from an EMBL/GenBank/DDBJ whole genome shotgun (WGS) entry which is preliminary data.</text>
</comment>
<dbReference type="OrthoDB" id="1495732at2"/>
<organism evidence="2 3">
    <name type="scientific">Rubricoccus marinus</name>
    <dbReference type="NCBI Taxonomy" id="716817"/>
    <lineage>
        <taxon>Bacteria</taxon>
        <taxon>Pseudomonadati</taxon>
        <taxon>Rhodothermota</taxon>
        <taxon>Rhodothermia</taxon>
        <taxon>Rhodothermales</taxon>
        <taxon>Rubricoccaceae</taxon>
        <taxon>Rubricoccus</taxon>
    </lineage>
</organism>
<gene>
    <name evidence="2" type="ORF">BSZ36_08385</name>
</gene>
<accession>A0A259TZ73</accession>
<evidence type="ECO:0000313" key="3">
    <source>
        <dbReference type="Proteomes" id="UP000216446"/>
    </source>
</evidence>
<dbReference type="InterPro" id="IPR001048">
    <property type="entry name" value="Asp/Glu/Uridylate_kinase"/>
</dbReference>
<dbReference type="SUPFAM" id="SSF53633">
    <property type="entry name" value="Carbamate kinase-like"/>
    <property type="match status" value="1"/>
</dbReference>
<name>A0A259TZ73_9BACT</name>
<sequence>MFVLYLDAYYLGDPLFLTGLARDLKARHDAGGDGIVVVHGLGEAAERALEASGATVARRDGALELATPEAEALAERAGRDLNRQIVHELSEAGVHAVRVSGVDRGLARADGSVGRVSWLADLCRQRAVPVVLTIASGDGNGVREVDPGPFSAALAEKLGAEAVLVLGQPPEAGGEGTGDAEAARVPDAKVLQRIGLERVPVVAIRRSALRRPGRPEGMRIRDSSS</sequence>
<dbReference type="AlphaFoldDB" id="A0A259TZ73"/>
<dbReference type="InParanoid" id="A0A259TZ73"/>
<dbReference type="Pfam" id="PF00696">
    <property type="entry name" value="AA_kinase"/>
    <property type="match status" value="1"/>
</dbReference>
<feature type="domain" description="Aspartate/glutamate/uridylate kinase" evidence="1">
    <location>
        <begin position="18"/>
        <end position="166"/>
    </location>
</feature>